<comment type="similarity">
    <text evidence="1">Belongs to the glycosyltransferase 2 family.</text>
</comment>
<evidence type="ECO:0000256" key="1">
    <source>
        <dbReference type="ARBA" id="ARBA00006739"/>
    </source>
</evidence>
<organism evidence="4 5">
    <name type="scientific">Crossiella equi</name>
    <dbReference type="NCBI Taxonomy" id="130796"/>
    <lineage>
        <taxon>Bacteria</taxon>
        <taxon>Bacillati</taxon>
        <taxon>Actinomycetota</taxon>
        <taxon>Actinomycetes</taxon>
        <taxon>Pseudonocardiales</taxon>
        <taxon>Pseudonocardiaceae</taxon>
        <taxon>Crossiella</taxon>
    </lineage>
</organism>
<keyword evidence="2" id="KW-0812">Transmembrane</keyword>
<dbReference type="PANTHER" id="PTHR48090:SF8">
    <property type="entry name" value="GLYCOSYLTRANSFERASE CSBB-RELATED"/>
    <property type="match status" value="1"/>
</dbReference>
<evidence type="ECO:0000313" key="5">
    <source>
        <dbReference type="Proteomes" id="UP001519363"/>
    </source>
</evidence>
<dbReference type="CDD" id="cd04187">
    <property type="entry name" value="DPM1_like_bac"/>
    <property type="match status" value="1"/>
</dbReference>
<feature type="transmembrane region" description="Helical" evidence="2">
    <location>
        <begin position="233"/>
        <end position="254"/>
    </location>
</feature>
<dbReference type="Gene3D" id="3.90.550.10">
    <property type="entry name" value="Spore Coat Polysaccharide Biosynthesis Protein SpsA, Chain A"/>
    <property type="match status" value="1"/>
</dbReference>
<feature type="domain" description="Glycosyltransferase 2-like" evidence="3">
    <location>
        <begin position="10"/>
        <end position="171"/>
    </location>
</feature>
<name>A0ABS5AFN6_9PSEU</name>
<dbReference type="InterPro" id="IPR001173">
    <property type="entry name" value="Glyco_trans_2-like"/>
</dbReference>
<dbReference type="Pfam" id="PF00535">
    <property type="entry name" value="Glycos_transf_2"/>
    <property type="match status" value="1"/>
</dbReference>
<reference evidence="4 5" key="1">
    <citation type="submission" date="2021-03" db="EMBL/GenBank/DDBJ databases">
        <title>Sequencing the genomes of 1000 actinobacteria strains.</title>
        <authorList>
            <person name="Klenk H.-P."/>
        </authorList>
    </citation>
    <scope>NUCLEOTIDE SEQUENCE [LARGE SCALE GENOMIC DNA]</scope>
    <source>
        <strain evidence="4 5">DSM 44580</strain>
    </source>
</reference>
<dbReference type="InterPro" id="IPR029044">
    <property type="entry name" value="Nucleotide-diphossugar_trans"/>
</dbReference>
<protein>
    <submittedName>
        <fullName evidence="4">Glycosyltransferase involved in cell wall biosynthesis</fullName>
    </submittedName>
</protein>
<dbReference type="EMBL" id="JAGIOO010000001">
    <property type="protein sequence ID" value="MBP2475396.1"/>
    <property type="molecule type" value="Genomic_DNA"/>
</dbReference>
<evidence type="ECO:0000313" key="4">
    <source>
        <dbReference type="EMBL" id="MBP2475396.1"/>
    </source>
</evidence>
<gene>
    <name evidence="4" type="ORF">JOF53_004268</name>
</gene>
<evidence type="ECO:0000259" key="3">
    <source>
        <dbReference type="Pfam" id="PF00535"/>
    </source>
</evidence>
<dbReference type="SUPFAM" id="SSF53448">
    <property type="entry name" value="Nucleotide-diphospho-sugar transferases"/>
    <property type="match status" value="1"/>
</dbReference>
<accession>A0ABS5AFN6</accession>
<dbReference type="InterPro" id="IPR050256">
    <property type="entry name" value="Glycosyltransferase_2"/>
</dbReference>
<proteinExistence type="inferred from homology"/>
<keyword evidence="5" id="KW-1185">Reference proteome</keyword>
<feature type="transmembrane region" description="Helical" evidence="2">
    <location>
        <begin position="266"/>
        <end position="291"/>
    </location>
</feature>
<keyword evidence="2" id="KW-1133">Transmembrane helix</keyword>
<dbReference type="Proteomes" id="UP001519363">
    <property type="component" value="Unassembled WGS sequence"/>
</dbReference>
<comment type="caution">
    <text evidence="4">The sequence shown here is derived from an EMBL/GenBank/DDBJ whole genome shotgun (WGS) entry which is preliminary data.</text>
</comment>
<dbReference type="PANTHER" id="PTHR48090">
    <property type="entry name" value="UNDECAPRENYL-PHOSPHATE 4-DEOXY-4-FORMAMIDO-L-ARABINOSE TRANSFERASE-RELATED"/>
    <property type="match status" value="1"/>
</dbReference>
<keyword evidence="2" id="KW-0472">Membrane</keyword>
<dbReference type="RefSeq" id="WP_209707206.1">
    <property type="nucleotide sequence ID" value="NZ_JAGIOO010000001.1"/>
</dbReference>
<evidence type="ECO:0000256" key="2">
    <source>
        <dbReference type="SAM" id="Phobius"/>
    </source>
</evidence>
<sequence>MTQTRSGRLSVVVPCFNEEQGLEQLHRTLLDVLPSIAEDFEVLLVDDGSTDGTLAEMRRISALSPRFRYLALSRNFGKEAAMLAGLSEAAGHAVAIIDADLQHPPQLLATMLDKLDEGYDQVVARRTRQGDGRTRTLIARVYYRLINKLVDVDLEDGVGDFRVLSHRAVRALLSLGEYNRFSKGLFSWIGFDTAVVDYDNVQRAHGQSKWSFGSLLNYGIDGVVSFNNRPLRIAIYLGAVVTALAFVYAGYVALDVIFTGVDAPGYATLMVGIAGLGGIQLLFLGVIGEYLGRIYYETKRRPHFLVKEASEPQPPALTVLGPKAVEHSEALHLRATAPRAIRR</sequence>